<dbReference type="InterPro" id="IPR018357">
    <property type="entry name" value="Hexapep_transf_CS"/>
</dbReference>
<evidence type="ECO:0000313" key="6">
    <source>
        <dbReference type="Proteomes" id="UP000198705"/>
    </source>
</evidence>
<dbReference type="Proteomes" id="UP000198705">
    <property type="component" value="Unassembled WGS sequence"/>
</dbReference>
<dbReference type="GO" id="GO:0016746">
    <property type="term" value="F:acyltransferase activity"/>
    <property type="evidence" value="ECO:0007669"/>
    <property type="project" value="UniProtKB-KW"/>
</dbReference>
<dbReference type="STRING" id="649333.SAMN04487989_10315"/>
<dbReference type="Pfam" id="PF00132">
    <property type="entry name" value="Hexapep"/>
    <property type="match status" value="1"/>
</dbReference>
<evidence type="ECO:0000256" key="2">
    <source>
        <dbReference type="ARBA" id="ARBA00022679"/>
    </source>
</evidence>
<evidence type="ECO:0000313" key="5">
    <source>
        <dbReference type="EMBL" id="SFN72354.1"/>
    </source>
</evidence>
<accession>A0A1I5BCA8</accession>
<dbReference type="InterPro" id="IPR001451">
    <property type="entry name" value="Hexapep"/>
</dbReference>
<reference evidence="6" key="1">
    <citation type="submission" date="2016-10" db="EMBL/GenBank/DDBJ databases">
        <authorList>
            <person name="Varghese N."/>
            <person name="Submissions S."/>
        </authorList>
    </citation>
    <scope>NUCLEOTIDE SEQUENCE [LARGE SCALE GENOMIC DNA]</scope>
    <source>
        <strain evidence="6">DSM 23925</strain>
    </source>
</reference>
<dbReference type="SUPFAM" id="SSF51161">
    <property type="entry name" value="Trimeric LpxA-like enzymes"/>
    <property type="match status" value="1"/>
</dbReference>
<keyword evidence="3" id="KW-0677">Repeat</keyword>
<comment type="similarity">
    <text evidence="1">Belongs to the transferase hexapeptide repeat family.</text>
</comment>
<gene>
    <name evidence="5" type="ORF">SAMN04487989_10315</name>
</gene>
<name>A0A1I5BCA8_9FLAO</name>
<keyword evidence="4" id="KW-0012">Acyltransferase</keyword>
<dbReference type="InterPro" id="IPR011004">
    <property type="entry name" value="Trimer_LpxA-like_sf"/>
</dbReference>
<organism evidence="5 6">
    <name type="scientific">Bizionia echini</name>
    <dbReference type="NCBI Taxonomy" id="649333"/>
    <lineage>
        <taxon>Bacteria</taxon>
        <taxon>Pseudomonadati</taxon>
        <taxon>Bacteroidota</taxon>
        <taxon>Flavobacteriia</taxon>
        <taxon>Flavobacteriales</taxon>
        <taxon>Flavobacteriaceae</taxon>
        <taxon>Bizionia</taxon>
    </lineage>
</organism>
<dbReference type="PROSITE" id="PS00101">
    <property type="entry name" value="HEXAPEP_TRANSFERASES"/>
    <property type="match status" value="1"/>
</dbReference>
<dbReference type="EMBL" id="FOVN01000003">
    <property type="protein sequence ID" value="SFN72354.1"/>
    <property type="molecule type" value="Genomic_DNA"/>
</dbReference>
<evidence type="ECO:0000256" key="1">
    <source>
        <dbReference type="ARBA" id="ARBA00007274"/>
    </source>
</evidence>
<proteinExistence type="inferred from homology"/>
<evidence type="ECO:0000256" key="3">
    <source>
        <dbReference type="ARBA" id="ARBA00022737"/>
    </source>
</evidence>
<dbReference type="InterPro" id="IPR045304">
    <property type="entry name" value="LbH_SAT"/>
</dbReference>
<protein>
    <submittedName>
        <fullName evidence="5">Transferase hexapeptide (Six repeat-containing protein)</fullName>
    </submittedName>
</protein>
<dbReference type="AlphaFoldDB" id="A0A1I5BCA8"/>
<keyword evidence="6" id="KW-1185">Reference proteome</keyword>
<keyword evidence="2 5" id="KW-0808">Transferase</keyword>
<dbReference type="CDD" id="cd03354">
    <property type="entry name" value="LbH_SAT"/>
    <property type="match status" value="1"/>
</dbReference>
<evidence type="ECO:0000256" key="4">
    <source>
        <dbReference type="ARBA" id="ARBA00023315"/>
    </source>
</evidence>
<dbReference type="PANTHER" id="PTHR42811">
    <property type="entry name" value="SERINE ACETYLTRANSFERASE"/>
    <property type="match status" value="1"/>
</dbReference>
<dbReference type="RefSeq" id="WP_218151653.1">
    <property type="nucleotide sequence ID" value="NZ_FOVN01000003.1"/>
</dbReference>
<sequence length="195" mass="22007">MKPNQLLTHAFKKLLLWRLYNRYVIANAVIQADIKQTLQVRGSQVQYATIDKQFYHAMIYYQDYAYIFFWRINKLGCRWRYLFMNDMPCKLFRSTEIAGGLMCYHPFATVINAKSIGRNFQFRNGLTVGNKGNDNSQLPIIGNDVSVGANVVIIGAITIGDNVTIGAGSVVVKNVPSNCIIAGNPAHIIRRQDEA</sequence>
<dbReference type="Gene3D" id="2.160.10.10">
    <property type="entry name" value="Hexapeptide repeat proteins"/>
    <property type="match status" value="1"/>
</dbReference>